<gene>
    <name evidence="1" type="ORF">KP78_02820</name>
</gene>
<keyword evidence="2" id="KW-1185">Reference proteome</keyword>
<evidence type="ECO:0000313" key="1">
    <source>
        <dbReference type="EMBL" id="KIL51912.1"/>
    </source>
</evidence>
<sequence>MTVNTPILILDIGGMPATNFPHVFGKRWLQTLKPIMKTRFNS</sequence>
<organism evidence="1 2">
    <name type="scientific">Jeotgalibacillus soli</name>
    <dbReference type="NCBI Taxonomy" id="889306"/>
    <lineage>
        <taxon>Bacteria</taxon>
        <taxon>Bacillati</taxon>
        <taxon>Bacillota</taxon>
        <taxon>Bacilli</taxon>
        <taxon>Bacillales</taxon>
        <taxon>Caryophanaceae</taxon>
        <taxon>Jeotgalibacillus</taxon>
    </lineage>
</organism>
<dbReference type="STRING" id="889306.KP78_02820"/>
<dbReference type="EMBL" id="JXRP01000006">
    <property type="protein sequence ID" value="KIL51912.1"/>
    <property type="molecule type" value="Genomic_DNA"/>
</dbReference>
<dbReference type="AlphaFoldDB" id="A0A0C2VSL2"/>
<evidence type="ECO:0000313" key="2">
    <source>
        <dbReference type="Proteomes" id="UP000031938"/>
    </source>
</evidence>
<name>A0A0C2VSL2_9BACL</name>
<proteinExistence type="predicted"/>
<protein>
    <submittedName>
        <fullName evidence="1">Uncharacterized protein</fullName>
    </submittedName>
</protein>
<comment type="caution">
    <text evidence="1">The sequence shown here is derived from an EMBL/GenBank/DDBJ whole genome shotgun (WGS) entry which is preliminary data.</text>
</comment>
<accession>A0A0C2VSL2</accession>
<reference evidence="1 2" key="1">
    <citation type="submission" date="2015-01" db="EMBL/GenBank/DDBJ databases">
        <title>Genome sequencing of Jeotgalibacillus soli.</title>
        <authorList>
            <person name="Goh K.M."/>
            <person name="Chan K.-G."/>
            <person name="Yaakop A.S."/>
            <person name="Ee R."/>
            <person name="Gan H.M."/>
            <person name="Chan C.S."/>
        </authorList>
    </citation>
    <scope>NUCLEOTIDE SEQUENCE [LARGE SCALE GENOMIC DNA]</scope>
    <source>
        <strain evidence="1 2">P9</strain>
    </source>
</reference>
<dbReference type="PATRIC" id="fig|889306.3.peg.286"/>
<dbReference type="Proteomes" id="UP000031938">
    <property type="component" value="Unassembled WGS sequence"/>
</dbReference>